<dbReference type="PANTHER" id="PTHR38784">
    <property type="entry name" value="SUCROSE PHOSPHORYLASE"/>
    <property type="match status" value="1"/>
</dbReference>
<dbReference type="InterPro" id="IPR011335">
    <property type="entry name" value="Restrct_endonuc-II-like"/>
</dbReference>
<sequence length="181" mass="20723">MALKATIFKATLQIADMDRHYYADHHLTIARHPSETDERMMIRLLAFALNASEALEFTRGLSTDDEPELWEKTLTGDVELWIELGLPDEDRVRKACNRAEQVIIYTYGGRAVPVWWEKHHNKLARHRNLTIVNLPPEGTEALADLAERTMNVQVTIQDGEVTVSNEKHLVTLRLEPCPLDN</sequence>
<dbReference type="PIRSF" id="PIRSF011484">
    <property type="entry name" value="YaeQ"/>
    <property type="match status" value="1"/>
</dbReference>
<dbReference type="RefSeq" id="WP_248158999.1">
    <property type="nucleotide sequence ID" value="NZ_JAKZAJ010000004.1"/>
</dbReference>
<protein>
    <submittedName>
        <fullName evidence="1">YaeQ family protein</fullName>
    </submittedName>
</protein>
<evidence type="ECO:0000313" key="1">
    <source>
        <dbReference type="EMBL" id="MFC5546712.1"/>
    </source>
</evidence>
<dbReference type="Proteomes" id="UP001596055">
    <property type="component" value="Unassembled WGS sequence"/>
</dbReference>
<dbReference type="SUPFAM" id="SSF52980">
    <property type="entry name" value="Restriction endonuclease-like"/>
    <property type="match status" value="1"/>
</dbReference>
<proteinExistence type="predicted"/>
<dbReference type="Gene3D" id="3.10.640.10">
    <property type="entry name" value="Restriction endonuclease-like alpha-beta roll domain"/>
    <property type="match status" value="1"/>
</dbReference>
<gene>
    <name evidence="1" type="ORF">ACFPQA_16725</name>
</gene>
<dbReference type="Pfam" id="PF07152">
    <property type="entry name" value="YaeQ"/>
    <property type="match status" value="1"/>
</dbReference>
<name>A0ABW0RUR6_9GAMM</name>
<comment type="caution">
    <text evidence="1">The sequence shown here is derived from an EMBL/GenBank/DDBJ whole genome shotgun (WGS) entry which is preliminary data.</text>
</comment>
<evidence type="ECO:0000313" key="2">
    <source>
        <dbReference type="Proteomes" id="UP001596055"/>
    </source>
</evidence>
<keyword evidence="2" id="KW-1185">Reference proteome</keyword>
<dbReference type="CDD" id="cd22368">
    <property type="entry name" value="YaeQ-like"/>
    <property type="match status" value="1"/>
</dbReference>
<reference evidence="2" key="1">
    <citation type="journal article" date="2019" name="Int. J. Syst. Evol. Microbiol.">
        <title>The Global Catalogue of Microorganisms (GCM) 10K type strain sequencing project: providing services to taxonomists for standard genome sequencing and annotation.</title>
        <authorList>
            <consortium name="The Broad Institute Genomics Platform"/>
            <consortium name="The Broad Institute Genome Sequencing Center for Infectious Disease"/>
            <person name="Wu L."/>
            <person name="Ma J."/>
        </authorList>
    </citation>
    <scope>NUCLEOTIDE SEQUENCE [LARGE SCALE GENOMIC DNA]</scope>
    <source>
        <strain evidence="2">CGMCC 4.1799</strain>
    </source>
</reference>
<dbReference type="PANTHER" id="PTHR38784:SF1">
    <property type="entry name" value="SUCROSE PHOSPHORYLASE"/>
    <property type="match status" value="1"/>
</dbReference>
<organism evidence="1 2">
    <name type="scientific">Marinobacter koreensis</name>
    <dbReference type="NCBI Taxonomy" id="335974"/>
    <lineage>
        <taxon>Bacteria</taxon>
        <taxon>Pseudomonadati</taxon>
        <taxon>Pseudomonadota</taxon>
        <taxon>Gammaproteobacteria</taxon>
        <taxon>Pseudomonadales</taxon>
        <taxon>Marinobacteraceae</taxon>
        <taxon>Marinobacter</taxon>
    </lineage>
</organism>
<dbReference type="InterPro" id="IPR038590">
    <property type="entry name" value="YaeQ_sf"/>
</dbReference>
<accession>A0ABW0RUR6</accession>
<dbReference type="SMART" id="SM01322">
    <property type="entry name" value="YaeQ"/>
    <property type="match status" value="1"/>
</dbReference>
<dbReference type="InterPro" id="IPR009822">
    <property type="entry name" value="YaeQ"/>
</dbReference>
<dbReference type="EMBL" id="JBHSNL010000006">
    <property type="protein sequence ID" value="MFC5546712.1"/>
    <property type="molecule type" value="Genomic_DNA"/>
</dbReference>